<organism evidence="2 3">
    <name type="scientific">Saccharothrix xinjiangensis</name>
    <dbReference type="NCBI Taxonomy" id="204798"/>
    <lineage>
        <taxon>Bacteria</taxon>
        <taxon>Bacillati</taxon>
        <taxon>Actinomycetota</taxon>
        <taxon>Actinomycetes</taxon>
        <taxon>Pseudonocardiales</taxon>
        <taxon>Pseudonocardiaceae</taxon>
        <taxon>Saccharothrix</taxon>
    </lineage>
</organism>
<evidence type="ECO:0000313" key="3">
    <source>
        <dbReference type="Proteomes" id="UP001595833"/>
    </source>
</evidence>
<dbReference type="SUPFAM" id="SSF55729">
    <property type="entry name" value="Acyl-CoA N-acyltransferases (Nat)"/>
    <property type="match status" value="1"/>
</dbReference>
<dbReference type="InterPro" id="IPR013653">
    <property type="entry name" value="GCN5-like_dom"/>
</dbReference>
<comment type="caution">
    <text evidence="2">The sequence shown here is derived from an EMBL/GenBank/DDBJ whole genome shotgun (WGS) entry which is preliminary data.</text>
</comment>
<proteinExistence type="predicted"/>
<accession>A0ABV9XZK9</accession>
<dbReference type="Gene3D" id="3.40.630.30">
    <property type="match status" value="1"/>
</dbReference>
<sequence>MRVLPTPADVTSTHPDPLLRWASQALLPGRGGSAWAHGDAVAVWAPGLYRRDRLVLAGPPADVAVLLREHARPGTHPLMTEDLAGRLVAELGWPLLGVFGWMERTGSVDAPTDGARWLAEDGWGEVEALLRRANPDSWAWPGGPRTTRWAGLRAGDGALAAVAADAWSTPGVGFIAGVATDPDHRGRSLSTRVCAFVASALLAEHGTCALMVGAENLAAIGVYRRLGFAYRSVAALRDAGHT</sequence>
<dbReference type="InterPro" id="IPR000182">
    <property type="entry name" value="GNAT_dom"/>
</dbReference>
<protein>
    <submittedName>
        <fullName evidence="2">GNAT family N-acetyltransferase</fullName>
    </submittedName>
</protein>
<dbReference type="Proteomes" id="UP001595833">
    <property type="component" value="Unassembled WGS sequence"/>
</dbReference>
<feature type="domain" description="N-acetyltransferase" evidence="1">
    <location>
        <begin position="101"/>
        <end position="242"/>
    </location>
</feature>
<dbReference type="EMBL" id="JBHSJB010000011">
    <property type="protein sequence ID" value="MFC5054807.1"/>
    <property type="molecule type" value="Genomic_DNA"/>
</dbReference>
<dbReference type="InterPro" id="IPR016181">
    <property type="entry name" value="Acyl_CoA_acyltransferase"/>
</dbReference>
<gene>
    <name evidence="2" type="ORF">ACFPFM_13700</name>
</gene>
<reference evidence="3" key="1">
    <citation type="journal article" date="2019" name="Int. J. Syst. Evol. Microbiol.">
        <title>The Global Catalogue of Microorganisms (GCM) 10K type strain sequencing project: providing services to taxonomists for standard genome sequencing and annotation.</title>
        <authorList>
            <consortium name="The Broad Institute Genomics Platform"/>
            <consortium name="The Broad Institute Genome Sequencing Center for Infectious Disease"/>
            <person name="Wu L."/>
            <person name="Ma J."/>
        </authorList>
    </citation>
    <scope>NUCLEOTIDE SEQUENCE [LARGE SCALE GENOMIC DNA]</scope>
    <source>
        <strain evidence="3">KCTC 12848</strain>
    </source>
</reference>
<evidence type="ECO:0000313" key="2">
    <source>
        <dbReference type="EMBL" id="MFC5054807.1"/>
    </source>
</evidence>
<dbReference type="PROSITE" id="PS51186">
    <property type="entry name" value="GNAT"/>
    <property type="match status" value="1"/>
</dbReference>
<keyword evidence="3" id="KW-1185">Reference proteome</keyword>
<dbReference type="RefSeq" id="WP_344033885.1">
    <property type="nucleotide sequence ID" value="NZ_BAAAKE010000001.1"/>
</dbReference>
<evidence type="ECO:0000259" key="1">
    <source>
        <dbReference type="PROSITE" id="PS51186"/>
    </source>
</evidence>
<name>A0ABV9XZK9_9PSEU</name>
<dbReference type="Pfam" id="PF08445">
    <property type="entry name" value="FR47"/>
    <property type="match status" value="1"/>
</dbReference>